<comment type="caution">
    <text evidence="9">The sequence shown here is derived from an EMBL/GenBank/DDBJ whole genome shotgun (WGS) entry which is preliminary data.</text>
</comment>
<dbReference type="Pfam" id="PF00510">
    <property type="entry name" value="COX3"/>
    <property type="match status" value="1"/>
</dbReference>
<keyword evidence="4 7" id="KW-1133">Transmembrane helix</keyword>
<evidence type="ECO:0000313" key="9">
    <source>
        <dbReference type="EMBL" id="MBI1756792.1"/>
    </source>
</evidence>
<dbReference type="EMBL" id="JACOSL010000039">
    <property type="protein sequence ID" value="MBI1756792.1"/>
    <property type="molecule type" value="Genomic_DNA"/>
</dbReference>
<evidence type="ECO:0000256" key="5">
    <source>
        <dbReference type="ARBA" id="ARBA00023136"/>
    </source>
</evidence>
<dbReference type="PANTHER" id="PTHR11403:SF6">
    <property type="entry name" value="NITRIC OXIDE REDUCTASE SUBUNIT E"/>
    <property type="match status" value="1"/>
</dbReference>
<feature type="transmembrane region" description="Helical" evidence="7">
    <location>
        <begin position="76"/>
        <end position="98"/>
    </location>
</feature>
<comment type="similarity">
    <text evidence="2 6">Belongs to the cytochrome c oxidase subunit 3 family.</text>
</comment>
<dbReference type="InterPro" id="IPR000298">
    <property type="entry name" value="Cyt_c_oxidase-like_su3"/>
</dbReference>
<evidence type="ECO:0000256" key="1">
    <source>
        <dbReference type="ARBA" id="ARBA00004141"/>
    </source>
</evidence>
<dbReference type="PROSITE" id="PS50253">
    <property type="entry name" value="COX3"/>
    <property type="match status" value="1"/>
</dbReference>
<dbReference type="InterPro" id="IPR035973">
    <property type="entry name" value="Cyt_c_oxidase_su3-like_sf"/>
</dbReference>
<dbReference type="SUPFAM" id="SSF81452">
    <property type="entry name" value="Cytochrome c oxidase subunit III-like"/>
    <property type="match status" value="1"/>
</dbReference>
<name>A0A931PUQ4_FIMGI</name>
<evidence type="ECO:0000256" key="4">
    <source>
        <dbReference type="ARBA" id="ARBA00022989"/>
    </source>
</evidence>
<feature type="transmembrane region" description="Helical" evidence="7">
    <location>
        <begin position="32"/>
        <end position="55"/>
    </location>
</feature>
<dbReference type="InterPro" id="IPR024791">
    <property type="entry name" value="Cyt_c/ubiquinol_Oxase_su3"/>
</dbReference>
<evidence type="ECO:0000313" key="10">
    <source>
        <dbReference type="Proteomes" id="UP000727962"/>
    </source>
</evidence>
<evidence type="ECO:0000259" key="8">
    <source>
        <dbReference type="PROSITE" id="PS50253"/>
    </source>
</evidence>
<gene>
    <name evidence="9" type="ORF">HYR64_06765</name>
</gene>
<organism evidence="9 10">
    <name type="scientific">Fimbriimonas ginsengisoli</name>
    <dbReference type="NCBI Taxonomy" id="1005039"/>
    <lineage>
        <taxon>Bacteria</taxon>
        <taxon>Bacillati</taxon>
        <taxon>Armatimonadota</taxon>
        <taxon>Fimbriimonadia</taxon>
        <taxon>Fimbriimonadales</taxon>
        <taxon>Fimbriimonadaceae</taxon>
        <taxon>Fimbriimonas</taxon>
    </lineage>
</organism>
<dbReference type="InterPro" id="IPR013833">
    <property type="entry name" value="Cyt_c_oxidase_su3_a-hlx"/>
</dbReference>
<dbReference type="PANTHER" id="PTHR11403">
    <property type="entry name" value="CYTOCHROME C OXIDASE SUBUNIT III"/>
    <property type="match status" value="1"/>
</dbReference>
<evidence type="ECO:0000256" key="3">
    <source>
        <dbReference type="ARBA" id="ARBA00022692"/>
    </source>
</evidence>
<evidence type="ECO:0000256" key="6">
    <source>
        <dbReference type="RuleBase" id="RU003376"/>
    </source>
</evidence>
<feature type="domain" description="Heme-copper oxidase subunit III family profile" evidence="8">
    <location>
        <begin position="1"/>
        <end position="227"/>
    </location>
</feature>
<protein>
    <submittedName>
        <fullName evidence="9">Cytochrome c oxidase subunit 3</fullName>
    </submittedName>
</protein>
<proteinExistence type="inferred from homology"/>
<comment type="subcellular location">
    <subcellularLocation>
        <location evidence="6">Cell membrane</location>
        <topology evidence="6">Multi-pass membrane protein</topology>
    </subcellularLocation>
    <subcellularLocation>
        <location evidence="1">Membrane</location>
        <topology evidence="1">Multi-pass membrane protein</topology>
    </subcellularLocation>
</comment>
<sequence>MAAIAQETPQEHHGPVHHQFENIVQQNEAYAIGMWTFLVTEIMFFGALFLSYGLYRWRYPVDFSRVHEELNINLGAFNTTVLLVSSFSMALGVHFAQLKDRAKVLKALSVTIACAFTFLVVKYFEYGAKLEHHLFPGANFRPEAEHLHGGNPNVAQMFYSLYFAMTGLHGIHVLVGILVIGFLMLLWVKKNPLVTEDFMPTEMIGLYWHFVDLVWIFLFPLYYLIPK</sequence>
<dbReference type="AlphaFoldDB" id="A0A931PUQ4"/>
<evidence type="ECO:0000256" key="2">
    <source>
        <dbReference type="ARBA" id="ARBA00010581"/>
    </source>
</evidence>
<reference evidence="9" key="1">
    <citation type="submission" date="2020-07" db="EMBL/GenBank/DDBJ databases">
        <title>Huge and variable diversity of episymbiotic CPR bacteria and DPANN archaea in groundwater ecosystems.</title>
        <authorList>
            <person name="He C.Y."/>
            <person name="Keren R."/>
            <person name="Whittaker M."/>
            <person name="Farag I.F."/>
            <person name="Doudna J."/>
            <person name="Cate J.H.D."/>
            <person name="Banfield J.F."/>
        </authorList>
    </citation>
    <scope>NUCLEOTIDE SEQUENCE</scope>
    <source>
        <strain evidence="9">NC_groundwater_17_Pr7_B-0.1um_64_12</strain>
    </source>
</reference>
<evidence type="ECO:0000256" key="7">
    <source>
        <dbReference type="SAM" id="Phobius"/>
    </source>
</evidence>
<dbReference type="Proteomes" id="UP000727962">
    <property type="component" value="Unassembled WGS sequence"/>
</dbReference>
<feature type="transmembrane region" description="Helical" evidence="7">
    <location>
        <begin position="161"/>
        <end position="186"/>
    </location>
</feature>
<accession>A0A931PUQ4</accession>
<dbReference type="Gene3D" id="1.20.120.80">
    <property type="entry name" value="Cytochrome c oxidase, subunit III, four-helix bundle"/>
    <property type="match status" value="1"/>
</dbReference>
<keyword evidence="5 7" id="KW-0472">Membrane</keyword>
<dbReference type="GO" id="GO:0004129">
    <property type="term" value="F:cytochrome-c oxidase activity"/>
    <property type="evidence" value="ECO:0007669"/>
    <property type="project" value="InterPro"/>
</dbReference>
<feature type="transmembrane region" description="Helical" evidence="7">
    <location>
        <begin position="206"/>
        <end position="225"/>
    </location>
</feature>
<dbReference type="GO" id="GO:0019646">
    <property type="term" value="P:aerobic electron transport chain"/>
    <property type="evidence" value="ECO:0007669"/>
    <property type="project" value="InterPro"/>
</dbReference>
<dbReference type="GO" id="GO:0005886">
    <property type="term" value="C:plasma membrane"/>
    <property type="evidence" value="ECO:0007669"/>
    <property type="project" value="UniProtKB-SubCell"/>
</dbReference>
<keyword evidence="3 6" id="KW-0812">Transmembrane</keyword>